<dbReference type="Proteomes" id="UP000193689">
    <property type="component" value="Unassembled WGS sequence"/>
</dbReference>
<dbReference type="GeneID" id="63778125"/>
<evidence type="ECO:0000256" key="4">
    <source>
        <dbReference type="PROSITE-ProRule" id="PRU00134"/>
    </source>
</evidence>
<keyword evidence="5" id="KW-0732">Signal</keyword>
<keyword evidence="1" id="KW-0479">Metal-binding</keyword>
<evidence type="ECO:0000256" key="2">
    <source>
        <dbReference type="ARBA" id="ARBA00022771"/>
    </source>
</evidence>
<name>A0A1Y2E849_9PEZI</name>
<feature type="domain" description="MYND-type" evidence="6">
    <location>
        <begin position="32"/>
        <end position="68"/>
    </location>
</feature>
<feature type="chain" id="PRO_5013299540" description="MYND-type domain-containing protein" evidence="5">
    <location>
        <begin position="37"/>
        <end position="332"/>
    </location>
</feature>
<protein>
    <recommendedName>
        <fullName evidence="6">MYND-type domain-containing protein</fullName>
    </recommendedName>
</protein>
<gene>
    <name evidence="7" type="ORF">BCR38DRAFT_456408</name>
</gene>
<evidence type="ECO:0000256" key="5">
    <source>
        <dbReference type="SAM" id="SignalP"/>
    </source>
</evidence>
<organism evidence="7 8">
    <name type="scientific">Pseudomassariella vexata</name>
    <dbReference type="NCBI Taxonomy" id="1141098"/>
    <lineage>
        <taxon>Eukaryota</taxon>
        <taxon>Fungi</taxon>
        <taxon>Dikarya</taxon>
        <taxon>Ascomycota</taxon>
        <taxon>Pezizomycotina</taxon>
        <taxon>Sordariomycetes</taxon>
        <taxon>Xylariomycetidae</taxon>
        <taxon>Amphisphaeriales</taxon>
        <taxon>Pseudomassariaceae</taxon>
        <taxon>Pseudomassariella</taxon>
    </lineage>
</organism>
<keyword evidence="3" id="KW-0862">Zinc</keyword>
<sequence length="332" mass="38450">MNLGLPFRACSSPGCPVRFNLLSFLTIIHFISIVCPSTNLLQCGGCRVVVYCGPEHQKAQWRFHKTTCNLIKESREKLRAEEAALRAHPPDPFKSVPGNFWSWSGTRPYMQARHDLMSATLNVRTGEAVQIALDNCLETLRLCREDNLGVREQVPSLYLRLGRDQDAFDFLKWYDVCVTDTYDWSDMDLPFLDLRDQDAFAPCDLENCSELAFLVAMANLKMKLLLDMKMLQVCIKKHGNKDFETKMEWVRQDAMTDIVYKRRDILERDDYAEIISSLEKQVRTTYGRVKKANKHYWPALQDPDRYASVAPTTYAPGSREQVVLTFRYTWYT</sequence>
<dbReference type="EMBL" id="MCFJ01000004">
    <property type="protein sequence ID" value="ORY67743.1"/>
    <property type="molecule type" value="Genomic_DNA"/>
</dbReference>
<dbReference type="PROSITE" id="PS50865">
    <property type="entry name" value="ZF_MYND_2"/>
    <property type="match status" value="1"/>
</dbReference>
<evidence type="ECO:0000256" key="1">
    <source>
        <dbReference type="ARBA" id="ARBA00022723"/>
    </source>
</evidence>
<feature type="signal peptide" evidence="5">
    <location>
        <begin position="1"/>
        <end position="36"/>
    </location>
</feature>
<dbReference type="GO" id="GO:0008270">
    <property type="term" value="F:zinc ion binding"/>
    <property type="evidence" value="ECO:0007669"/>
    <property type="project" value="UniProtKB-KW"/>
</dbReference>
<reference evidence="7 8" key="1">
    <citation type="submission" date="2016-07" db="EMBL/GenBank/DDBJ databases">
        <title>Pervasive Adenine N6-methylation of Active Genes in Fungi.</title>
        <authorList>
            <consortium name="DOE Joint Genome Institute"/>
            <person name="Mondo S.J."/>
            <person name="Dannebaum R.O."/>
            <person name="Kuo R.C."/>
            <person name="Labutti K."/>
            <person name="Haridas S."/>
            <person name="Kuo A."/>
            <person name="Salamov A."/>
            <person name="Ahrendt S.R."/>
            <person name="Lipzen A."/>
            <person name="Sullivan W."/>
            <person name="Andreopoulos W.B."/>
            <person name="Clum A."/>
            <person name="Lindquist E."/>
            <person name="Daum C."/>
            <person name="Ramamoorthy G.K."/>
            <person name="Gryganskyi A."/>
            <person name="Culley D."/>
            <person name="Magnuson J.K."/>
            <person name="James T.Y."/>
            <person name="O'Malley M.A."/>
            <person name="Stajich J.E."/>
            <person name="Spatafora J.W."/>
            <person name="Visel A."/>
            <person name="Grigoriev I.V."/>
        </authorList>
    </citation>
    <scope>NUCLEOTIDE SEQUENCE [LARGE SCALE GENOMIC DNA]</scope>
    <source>
        <strain evidence="7 8">CBS 129021</strain>
    </source>
</reference>
<keyword evidence="8" id="KW-1185">Reference proteome</keyword>
<evidence type="ECO:0000256" key="3">
    <source>
        <dbReference type="ARBA" id="ARBA00022833"/>
    </source>
</evidence>
<dbReference type="InParanoid" id="A0A1Y2E849"/>
<dbReference type="AlphaFoldDB" id="A0A1Y2E849"/>
<evidence type="ECO:0000313" key="8">
    <source>
        <dbReference type="Proteomes" id="UP000193689"/>
    </source>
</evidence>
<dbReference type="Pfam" id="PF01753">
    <property type="entry name" value="zf-MYND"/>
    <property type="match status" value="1"/>
</dbReference>
<accession>A0A1Y2E849</accession>
<proteinExistence type="predicted"/>
<dbReference type="RefSeq" id="XP_040718367.1">
    <property type="nucleotide sequence ID" value="XM_040861913.1"/>
</dbReference>
<evidence type="ECO:0000313" key="7">
    <source>
        <dbReference type="EMBL" id="ORY67743.1"/>
    </source>
</evidence>
<keyword evidence="2 4" id="KW-0863">Zinc-finger</keyword>
<dbReference type="SUPFAM" id="SSF144232">
    <property type="entry name" value="HIT/MYND zinc finger-like"/>
    <property type="match status" value="1"/>
</dbReference>
<dbReference type="Gene3D" id="6.10.140.2220">
    <property type="match status" value="1"/>
</dbReference>
<dbReference type="InterPro" id="IPR002893">
    <property type="entry name" value="Znf_MYND"/>
</dbReference>
<dbReference type="OrthoDB" id="5952526at2759"/>
<comment type="caution">
    <text evidence="7">The sequence shown here is derived from an EMBL/GenBank/DDBJ whole genome shotgun (WGS) entry which is preliminary data.</text>
</comment>
<evidence type="ECO:0000259" key="6">
    <source>
        <dbReference type="PROSITE" id="PS50865"/>
    </source>
</evidence>